<dbReference type="InterPro" id="IPR012334">
    <property type="entry name" value="Pectin_lyas_fold"/>
</dbReference>
<dbReference type="InterPro" id="IPR011050">
    <property type="entry name" value="Pectin_lyase_fold/virulence"/>
</dbReference>
<dbReference type="Gene3D" id="2.60.120.260">
    <property type="entry name" value="Galactose-binding domain-like"/>
    <property type="match status" value="1"/>
</dbReference>
<accession>A0A193SC29</accession>
<reference evidence="1" key="2">
    <citation type="submission" date="2016-06" db="EMBL/GenBank/DDBJ databases">
        <title>Towards a vaccine: An investigation of Klebsiella pneumoniae surface antigens.</title>
        <authorList>
            <person name="Follador R."/>
            <person name="Heinz E."/>
            <person name="Wyres K.L."/>
            <person name="Ellington M.J."/>
            <person name="Kowarik M."/>
            <person name="Holt K.E."/>
            <person name="Thomson N.R."/>
        </authorList>
    </citation>
    <scope>NUCLEOTIDE SEQUENCE</scope>
    <source>
        <strain evidence="1">AKPRH128060</strain>
    </source>
</reference>
<dbReference type="RefSeq" id="WP_181591734.1">
    <property type="nucleotide sequence ID" value="NZ_CP057066.1"/>
</dbReference>
<dbReference type="EMBL" id="LT174535">
    <property type="protein sequence ID" value="CZQ24074.1"/>
    <property type="molecule type" value="Genomic_DNA"/>
</dbReference>
<dbReference type="SUPFAM" id="SSF51126">
    <property type="entry name" value="Pectin lyase-like"/>
    <property type="match status" value="1"/>
</dbReference>
<keyword evidence="1" id="KW-0456">Lyase</keyword>
<reference evidence="1" key="1">
    <citation type="submission" date="2016-02" db="EMBL/GenBank/DDBJ databases">
        <authorList>
            <person name="Wen L."/>
            <person name="He K."/>
            <person name="Yang H."/>
        </authorList>
    </citation>
    <scope>NUCLEOTIDE SEQUENCE</scope>
    <source>
        <strain evidence="1">AKPRH128060</strain>
    </source>
</reference>
<dbReference type="Gene3D" id="2.160.20.10">
    <property type="entry name" value="Single-stranded right-handed beta-helix, Pectin lyase-like"/>
    <property type="match status" value="1"/>
</dbReference>
<evidence type="ECO:0000313" key="1">
    <source>
        <dbReference type="EMBL" id="CZQ24074.1"/>
    </source>
</evidence>
<proteinExistence type="predicted"/>
<name>A0A193SC29_KLEPN</name>
<protein>
    <submittedName>
        <fullName evidence="1">Pectate lyase superfamily protein</fullName>
    </submittedName>
</protein>
<dbReference type="GO" id="GO:0016829">
    <property type="term" value="F:lyase activity"/>
    <property type="evidence" value="ECO:0007669"/>
    <property type="project" value="UniProtKB-KW"/>
</dbReference>
<sequence>MKKQHTPLRRRFLKKMALITAGCFALKNGEVNAVTENKKSAHSSDFAIFIKDLLSKKTNYIGEVICVTNYNVNKDILESNISLFRSLPPKAITPDDIIYIEGANCIWGRVFDSFLDVEWFGATGDGVTDDTKSIEKANNYAHKYELPLHFPTGKKYIVNGSFELDVAKTSWHGGDNSILHWSQSPSQFALRVYSSRSTYSHTHVNNKLALSNLTFLGGGIRNLYDAIAISLGGNEESSSLFSLKNINVQGWEINLFFNDNSWRIKIEDSLFLWGRILSKPNAKNSGECMYFSNCMFADNFSTTELYTGDWHYNACSIDNHEVKVFGDACVYFDNGHIENPGRKNNKFVAVGIYSKDASASVTNSRLIMSKTPKLITTPVFYVADENQSLGLYVNNLRCDQNTNFDPSATNAKGIFLVGGNGKVVMDNIFINIVNSSFIALSKNINTVLVNQLFENDLNGWSITGDATVQSNVCHVSEQCLLLTNKAKIEQKVKVRGREIITGGVWVKAPNEDTIVRIMISFVDADGNLKKGKNFVFQKKGKYDWKWIRIGAIAPADDCFCIFSFSSFALAETKTYAYFDGLVINKANK</sequence>
<dbReference type="AlphaFoldDB" id="A0A193SC29"/>
<organism evidence="1">
    <name type="scientific">Klebsiella pneumoniae</name>
    <dbReference type="NCBI Taxonomy" id="573"/>
    <lineage>
        <taxon>Bacteria</taxon>
        <taxon>Pseudomonadati</taxon>
        <taxon>Pseudomonadota</taxon>
        <taxon>Gammaproteobacteria</taxon>
        <taxon>Enterobacterales</taxon>
        <taxon>Enterobacteriaceae</taxon>
        <taxon>Klebsiella/Raoultella group</taxon>
        <taxon>Klebsiella</taxon>
        <taxon>Klebsiella pneumoniae complex</taxon>
    </lineage>
</organism>